<dbReference type="PROSITE" id="PS51197">
    <property type="entry name" value="HTH_RRF2_2"/>
    <property type="match status" value="1"/>
</dbReference>
<organism evidence="4 5">
    <name type="scientific">Priestia endophytica DSM 13796</name>
    <dbReference type="NCBI Taxonomy" id="1121089"/>
    <lineage>
        <taxon>Bacteria</taxon>
        <taxon>Bacillati</taxon>
        <taxon>Bacillota</taxon>
        <taxon>Bacilli</taxon>
        <taxon>Bacillales</taxon>
        <taxon>Bacillaceae</taxon>
        <taxon>Priestia</taxon>
    </lineage>
</organism>
<keyword evidence="5" id="KW-1185">Reference proteome</keyword>
<dbReference type="InterPro" id="IPR000944">
    <property type="entry name" value="Tscrpt_reg_Rrf2"/>
</dbReference>
<evidence type="ECO:0000256" key="1">
    <source>
        <dbReference type="ARBA" id="ARBA00023125"/>
    </source>
</evidence>
<dbReference type="Gene3D" id="1.10.10.10">
    <property type="entry name" value="Winged helix-like DNA-binding domain superfamily/Winged helix DNA-binding domain"/>
    <property type="match status" value="1"/>
</dbReference>
<evidence type="ECO:0000313" key="4">
    <source>
        <dbReference type="EMBL" id="SFQ82256.1"/>
    </source>
</evidence>
<reference evidence="4 5" key="1">
    <citation type="submission" date="2016-10" db="EMBL/GenBank/DDBJ databases">
        <authorList>
            <person name="Varghese N."/>
            <person name="Submissions S."/>
        </authorList>
    </citation>
    <scope>NUCLEOTIDE SEQUENCE [LARGE SCALE GENOMIC DNA]</scope>
    <source>
        <strain evidence="4 5">DSM 13796</strain>
    </source>
</reference>
<name>A0A1I6BMU3_9BACI</name>
<dbReference type="PANTHER" id="PTHR33221:SF4">
    <property type="entry name" value="HTH-TYPE TRANSCRIPTIONAL REPRESSOR NSRR"/>
    <property type="match status" value="1"/>
</dbReference>
<dbReference type="NCBIfam" id="TIGR00738">
    <property type="entry name" value="rrf2_super"/>
    <property type="match status" value="1"/>
</dbReference>
<evidence type="ECO:0000256" key="3">
    <source>
        <dbReference type="ARBA" id="ARBA00040173"/>
    </source>
</evidence>
<evidence type="ECO:0000313" key="5">
    <source>
        <dbReference type="Proteomes" id="UP000182762"/>
    </source>
</evidence>
<accession>A0A1I6BMU3</accession>
<dbReference type="SUPFAM" id="SSF46785">
    <property type="entry name" value="Winged helix' DNA-binding domain"/>
    <property type="match status" value="1"/>
</dbReference>
<proteinExistence type="predicted"/>
<protein>
    <recommendedName>
        <fullName evidence="3">HTH-type transcriptional regulator NsrR</fullName>
    </recommendedName>
</protein>
<keyword evidence="1" id="KW-0238">DNA-binding</keyword>
<gene>
    <name evidence="4" type="ORF">SAMN02745910_03872</name>
</gene>
<dbReference type="GeneID" id="93712447"/>
<dbReference type="Pfam" id="PF02082">
    <property type="entry name" value="Rrf2"/>
    <property type="match status" value="1"/>
</dbReference>
<dbReference type="EMBL" id="FOXX01000011">
    <property type="protein sequence ID" value="SFQ82256.1"/>
    <property type="molecule type" value="Genomic_DNA"/>
</dbReference>
<dbReference type="RefSeq" id="WP_061802442.1">
    <property type="nucleotide sequence ID" value="NZ_FOXX01000011.1"/>
</dbReference>
<dbReference type="InterPro" id="IPR036390">
    <property type="entry name" value="WH_DNA-bd_sf"/>
</dbReference>
<dbReference type="InterPro" id="IPR030489">
    <property type="entry name" value="TR_Rrf2-type_CS"/>
</dbReference>
<dbReference type="PROSITE" id="PS01332">
    <property type="entry name" value="HTH_RRF2_1"/>
    <property type="match status" value="1"/>
</dbReference>
<comment type="cofactor">
    <cofactor evidence="2">
        <name>[2Fe-2S] cluster</name>
        <dbReference type="ChEBI" id="CHEBI:190135"/>
    </cofactor>
</comment>
<dbReference type="InterPro" id="IPR036388">
    <property type="entry name" value="WH-like_DNA-bd_sf"/>
</dbReference>
<dbReference type="Proteomes" id="UP000182762">
    <property type="component" value="Unassembled WGS sequence"/>
</dbReference>
<evidence type="ECO:0000256" key="2">
    <source>
        <dbReference type="ARBA" id="ARBA00034078"/>
    </source>
</evidence>
<dbReference type="PANTHER" id="PTHR33221">
    <property type="entry name" value="WINGED HELIX-TURN-HELIX TRANSCRIPTIONAL REGULATOR, RRF2 FAMILY"/>
    <property type="match status" value="1"/>
</dbReference>
<comment type="caution">
    <text evidence="4">The sequence shown here is derived from an EMBL/GenBank/DDBJ whole genome shotgun (WGS) entry which is preliminary data.</text>
</comment>
<sequence>MRLTQYTDYSLRVLIYLGLRDQHKLSNIKEIADSYNISKNHLMKVTHQLGQMGLIKTVRGRNGGIALNKAPQDINIGDVVAQTEEDFQIVECFQQNSCCAISSACKLKGVLREALKAFLAVLKQYTLEDLIQNEAELYFLLHTEKATKK</sequence>